<reference evidence="1 2" key="1">
    <citation type="submission" date="2019-03" db="EMBL/GenBank/DDBJ databases">
        <title>Whole genome sequence of Arthrobacter sp JH1-1.</title>
        <authorList>
            <person name="Trinh H.N."/>
        </authorList>
    </citation>
    <scope>NUCLEOTIDE SEQUENCE [LARGE SCALE GENOMIC DNA]</scope>
    <source>
        <strain evidence="1 2">JH1-1</strain>
    </source>
</reference>
<dbReference type="EMBL" id="SMRU01000031">
    <property type="protein sequence ID" value="TDF91298.1"/>
    <property type="molecule type" value="Genomic_DNA"/>
</dbReference>
<dbReference type="RefSeq" id="WP_133206256.1">
    <property type="nucleotide sequence ID" value="NZ_SMRU01000031.1"/>
</dbReference>
<dbReference type="OrthoDB" id="4948884at2"/>
<dbReference type="Proteomes" id="UP000295511">
    <property type="component" value="Unassembled WGS sequence"/>
</dbReference>
<sequence length="81" mass="9077">MQYPQDSFADARHLPGRPAILKDWALAKGELVEVRHHELPPREGLVDEVTPDGVILWLAAEGATTRRMIDKSEGFEVWVSA</sequence>
<proteinExistence type="predicted"/>
<gene>
    <name evidence="1" type="ORF">E1809_21295</name>
</gene>
<evidence type="ECO:0000313" key="1">
    <source>
        <dbReference type="EMBL" id="TDF91298.1"/>
    </source>
</evidence>
<evidence type="ECO:0000313" key="2">
    <source>
        <dbReference type="Proteomes" id="UP000295511"/>
    </source>
</evidence>
<protein>
    <submittedName>
        <fullName evidence="1">Uncharacterized protein</fullName>
    </submittedName>
</protein>
<accession>A0A4R5KA26</accession>
<keyword evidence="2" id="KW-1185">Reference proteome</keyword>
<organism evidence="1 2">
    <name type="scientific">Arthrobacter terricola</name>
    <dbReference type="NCBI Taxonomy" id="2547396"/>
    <lineage>
        <taxon>Bacteria</taxon>
        <taxon>Bacillati</taxon>
        <taxon>Actinomycetota</taxon>
        <taxon>Actinomycetes</taxon>
        <taxon>Micrococcales</taxon>
        <taxon>Micrococcaceae</taxon>
        <taxon>Arthrobacter</taxon>
    </lineage>
</organism>
<name>A0A4R5KA26_9MICC</name>
<dbReference type="AlphaFoldDB" id="A0A4R5KA26"/>
<comment type="caution">
    <text evidence="1">The sequence shown here is derived from an EMBL/GenBank/DDBJ whole genome shotgun (WGS) entry which is preliminary data.</text>
</comment>